<organism evidence="1 2">
    <name type="scientific">Cajanus cajan</name>
    <name type="common">Pigeon pea</name>
    <name type="synonym">Cajanus indicus</name>
    <dbReference type="NCBI Taxonomy" id="3821"/>
    <lineage>
        <taxon>Eukaryota</taxon>
        <taxon>Viridiplantae</taxon>
        <taxon>Streptophyta</taxon>
        <taxon>Embryophyta</taxon>
        <taxon>Tracheophyta</taxon>
        <taxon>Spermatophyta</taxon>
        <taxon>Magnoliopsida</taxon>
        <taxon>eudicotyledons</taxon>
        <taxon>Gunneridae</taxon>
        <taxon>Pentapetalae</taxon>
        <taxon>rosids</taxon>
        <taxon>fabids</taxon>
        <taxon>Fabales</taxon>
        <taxon>Fabaceae</taxon>
        <taxon>Papilionoideae</taxon>
        <taxon>50 kb inversion clade</taxon>
        <taxon>NPAAA clade</taxon>
        <taxon>indigoferoid/millettioid clade</taxon>
        <taxon>Phaseoleae</taxon>
        <taxon>Cajanus</taxon>
    </lineage>
</organism>
<keyword evidence="2" id="KW-1185">Reference proteome</keyword>
<evidence type="ECO:0000313" key="2">
    <source>
        <dbReference type="Proteomes" id="UP000075243"/>
    </source>
</evidence>
<dbReference type="AlphaFoldDB" id="A0A151TWU7"/>
<gene>
    <name evidence="1" type="ORF">KK1_010823</name>
</gene>
<dbReference type="Proteomes" id="UP000075243">
    <property type="component" value="Chromosome 3"/>
</dbReference>
<proteinExistence type="predicted"/>
<evidence type="ECO:0008006" key="3">
    <source>
        <dbReference type="Google" id="ProtNLM"/>
    </source>
</evidence>
<reference evidence="1 2" key="1">
    <citation type="journal article" date="2012" name="Nat. Biotechnol.">
        <title>Draft genome sequence of pigeonpea (Cajanus cajan), an orphan legume crop of resource-poor farmers.</title>
        <authorList>
            <person name="Varshney R.K."/>
            <person name="Chen W."/>
            <person name="Li Y."/>
            <person name="Bharti A.K."/>
            <person name="Saxena R.K."/>
            <person name="Schlueter J.A."/>
            <person name="Donoghue M.T."/>
            <person name="Azam S."/>
            <person name="Fan G."/>
            <person name="Whaley A.M."/>
            <person name="Farmer A.D."/>
            <person name="Sheridan J."/>
            <person name="Iwata A."/>
            <person name="Tuteja R."/>
            <person name="Penmetsa R.V."/>
            <person name="Wu W."/>
            <person name="Upadhyaya H.D."/>
            <person name="Yang S.P."/>
            <person name="Shah T."/>
            <person name="Saxena K.B."/>
            <person name="Michael T."/>
            <person name="McCombie W.R."/>
            <person name="Yang B."/>
            <person name="Zhang G."/>
            <person name="Yang H."/>
            <person name="Wang J."/>
            <person name="Spillane C."/>
            <person name="Cook D.R."/>
            <person name="May G.D."/>
            <person name="Xu X."/>
            <person name="Jackson S.A."/>
        </authorList>
    </citation>
    <scope>NUCLEOTIDE SEQUENCE [LARGE SCALE GENOMIC DNA]</scope>
    <source>
        <strain evidence="2">cv. Asha</strain>
    </source>
</reference>
<accession>A0A151TWU7</accession>
<evidence type="ECO:0000313" key="1">
    <source>
        <dbReference type="EMBL" id="KYP71559.1"/>
    </source>
</evidence>
<name>A0A151TWU7_CAJCA</name>
<dbReference type="Gramene" id="C.cajan_10518.t">
    <property type="protein sequence ID" value="C.cajan_10518.t.cds1"/>
    <property type="gene ID" value="C.cajan_10518"/>
</dbReference>
<sequence>MFEYLFQSLNIKVLLELYEFSKQGTMVRNKVRLIARGYNKQESIYFIETFAPIVRL</sequence>
<protein>
    <recommendedName>
        <fullName evidence="3">Copia protein</fullName>
    </recommendedName>
</protein>
<dbReference type="EMBL" id="CM003605">
    <property type="protein sequence ID" value="KYP71559.1"/>
    <property type="molecule type" value="Genomic_DNA"/>
</dbReference>